<name>A0AA39JBK4_9AGAR</name>
<keyword evidence="3" id="KW-1185">Reference proteome</keyword>
<keyword evidence="1" id="KW-0812">Transmembrane</keyword>
<gene>
    <name evidence="2" type="ORF">EV421DRAFT_853354</name>
</gene>
<dbReference type="AlphaFoldDB" id="A0AA39JBK4"/>
<dbReference type="Proteomes" id="UP001175226">
    <property type="component" value="Unassembled WGS sequence"/>
</dbReference>
<dbReference type="EMBL" id="JAUEPT010000038">
    <property type="protein sequence ID" value="KAK0439319.1"/>
    <property type="molecule type" value="Genomic_DNA"/>
</dbReference>
<comment type="caution">
    <text evidence="2">The sequence shown here is derived from an EMBL/GenBank/DDBJ whole genome shotgun (WGS) entry which is preliminary data.</text>
</comment>
<reference evidence="2" key="1">
    <citation type="submission" date="2023-06" db="EMBL/GenBank/DDBJ databases">
        <authorList>
            <consortium name="Lawrence Berkeley National Laboratory"/>
            <person name="Ahrendt S."/>
            <person name="Sahu N."/>
            <person name="Indic B."/>
            <person name="Wong-Bajracharya J."/>
            <person name="Merenyi Z."/>
            <person name="Ke H.-M."/>
            <person name="Monk M."/>
            <person name="Kocsube S."/>
            <person name="Drula E."/>
            <person name="Lipzen A."/>
            <person name="Balint B."/>
            <person name="Henrissat B."/>
            <person name="Andreopoulos B."/>
            <person name="Martin F.M."/>
            <person name="Harder C.B."/>
            <person name="Rigling D."/>
            <person name="Ford K.L."/>
            <person name="Foster G.D."/>
            <person name="Pangilinan J."/>
            <person name="Papanicolaou A."/>
            <person name="Barry K."/>
            <person name="LaButti K."/>
            <person name="Viragh M."/>
            <person name="Koriabine M."/>
            <person name="Yan M."/>
            <person name="Riley R."/>
            <person name="Champramary S."/>
            <person name="Plett K.L."/>
            <person name="Tsai I.J."/>
            <person name="Slot J."/>
            <person name="Sipos G."/>
            <person name="Plett J."/>
            <person name="Nagy L.G."/>
            <person name="Grigoriev I.V."/>
        </authorList>
    </citation>
    <scope>NUCLEOTIDE SEQUENCE</scope>
    <source>
        <strain evidence="2">FPL87.14</strain>
    </source>
</reference>
<keyword evidence="1" id="KW-1133">Transmembrane helix</keyword>
<evidence type="ECO:0000313" key="2">
    <source>
        <dbReference type="EMBL" id="KAK0439319.1"/>
    </source>
</evidence>
<feature type="transmembrane region" description="Helical" evidence="1">
    <location>
        <begin position="191"/>
        <end position="214"/>
    </location>
</feature>
<keyword evidence="1" id="KW-0472">Membrane</keyword>
<evidence type="ECO:0000313" key="3">
    <source>
        <dbReference type="Proteomes" id="UP001175226"/>
    </source>
</evidence>
<sequence length="291" mass="32452">MIIGELLHRSEWRCLVAFYVLQLTGFVGLLIILLTGIFSPTVAKRHLCWLNFIMSWIISTISYSLLVGHSMDWEPPHGLCLTQAILVYSVPTLTACTTTALVIHLYVVPYIASGSTAALSLAIGLKDPDTVARRESGMYCNFENRTPSRVSSALVAGIMVLCLGIEVFVLVKLRKNWMHLRRKRDRQTISLTLRVLAFSAMGCMAIVLGFVFVFNSYRGPALNLTLGSVLAVLLFGTQQDILDSWFYLFRGKERPKTENLSLHYSNPSWMAPGTSRDPFIASYTGTEGQAY</sequence>
<evidence type="ECO:0000256" key="1">
    <source>
        <dbReference type="SAM" id="Phobius"/>
    </source>
</evidence>
<feature type="transmembrane region" description="Helical" evidence="1">
    <location>
        <begin position="49"/>
        <end position="67"/>
    </location>
</feature>
<organism evidence="2 3">
    <name type="scientific">Armillaria borealis</name>
    <dbReference type="NCBI Taxonomy" id="47425"/>
    <lineage>
        <taxon>Eukaryota</taxon>
        <taxon>Fungi</taxon>
        <taxon>Dikarya</taxon>
        <taxon>Basidiomycota</taxon>
        <taxon>Agaricomycotina</taxon>
        <taxon>Agaricomycetes</taxon>
        <taxon>Agaricomycetidae</taxon>
        <taxon>Agaricales</taxon>
        <taxon>Marasmiineae</taxon>
        <taxon>Physalacriaceae</taxon>
        <taxon>Armillaria</taxon>
    </lineage>
</organism>
<feature type="transmembrane region" description="Helical" evidence="1">
    <location>
        <begin position="12"/>
        <end position="37"/>
    </location>
</feature>
<feature type="transmembrane region" description="Helical" evidence="1">
    <location>
        <begin position="152"/>
        <end position="171"/>
    </location>
</feature>
<feature type="transmembrane region" description="Helical" evidence="1">
    <location>
        <begin position="79"/>
        <end position="107"/>
    </location>
</feature>
<protein>
    <submittedName>
        <fullName evidence="2">Uncharacterized protein</fullName>
    </submittedName>
</protein>
<accession>A0AA39JBK4</accession>
<proteinExistence type="predicted"/>